<dbReference type="Pfam" id="PF00078">
    <property type="entry name" value="RVT_1"/>
    <property type="match status" value="1"/>
</dbReference>
<protein>
    <recommendedName>
        <fullName evidence="1">RNA-directed DNA polymerase</fullName>
        <ecNumber evidence="1">2.7.7.49</ecNumber>
    </recommendedName>
</protein>
<dbReference type="InterPro" id="IPR012337">
    <property type="entry name" value="RNaseH-like_sf"/>
</dbReference>
<feature type="domain" description="CCHC-type" evidence="10">
    <location>
        <begin position="259"/>
        <end position="275"/>
    </location>
</feature>
<dbReference type="SUPFAM" id="SSF50630">
    <property type="entry name" value="Acid proteases"/>
    <property type="match status" value="1"/>
</dbReference>
<dbReference type="Pfam" id="PF00665">
    <property type="entry name" value="rve"/>
    <property type="match status" value="1"/>
</dbReference>
<dbReference type="InterPro" id="IPR043502">
    <property type="entry name" value="DNA/RNA_pol_sf"/>
</dbReference>
<dbReference type="InterPro" id="IPR050951">
    <property type="entry name" value="Retrovirus_Pol_polyprotein"/>
</dbReference>
<dbReference type="SUPFAM" id="SSF53098">
    <property type="entry name" value="Ribonuclease H-like"/>
    <property type="match status" value="1"/>
</dbReference>
<evidence type="ECO:0000256" key="4">
    <source>
        <dbReference type="ARBA" id="ARBA00022722"/>
    </source>
</evidence>
<feature type="region of interest" description="Disordered" evidence="9">
    <location>
        <begin position="231"/>
        <end position="258"/>
    </location>
</feature>
<dbReference type="GO" id="GO:0003964">
    <property type="term" value="F:RNA-directed DNA polymerase activity"/>
    <property type="evidence" value="ECO:0007669"/>
    <property type="project" value="UniProtKB-KW"/>
</dbReference>
<keyword evidence="8" id="KW-0479">Metal-binding</keyword>
<dbReference type="SUPFAM" id="SSF56672">
    <property type="entry name" value="DNA/RNA polymerases"/>
    <property type="match status" value="1"/>
</dbReference>
<keyword evidence="2" id="KW-0808">Transferase</keyword>
<organism evidence="12 13">
    <name type="scientific">Ambispora leptoticha</name>
    <dbReference type="NCBI Taxonomy" id="144679"/>
    <lineage>
        <taxon>Eukaryota</taxon>
        <taxon>Fungi</taxon>
        <taxon>Fungi incertae sedis</taxon>
        <taxon>Mucoromycota</taxon>
        <taxon>Glomeromycotina</taxon>
        <taxon>Glomeromycetes</taxon>
        <taxon>Archaeosporales</taxon>
        <taxon>Ambisporaceae</taxon>
        <taxon>Ambispora</taxon>
    </lineage>
</organism>
<dbReference type="GO" id="GO:0003676">
    <property type="term" value="F:nucleic acid binding"/>
    <property type="evidence" value="ECO:0007669"/>
    <property type="project" value="InterPro"/>
</dbReference>
<dbReference type="InterPro" id="IPR036397">
    <property type="entry name" value="RNaseH_sf"/>
</dbReference>
<comment type="caution">
    <text evidence="12">The sequence shown here is derived from an EMBL/GenBank/DDBJ whole genome shotgun (WGS) entry which is preliminary data.</text>
</comment>
<evidence type="ECO:0000256" key="8">
    <source>
        <dbReference type="PROSITE-ProRule" id="PRU00047"/>
    </source>
</evidence>
<accession>A0A9N9DS57</accession>
<dbReference type="Pfam" id="PF00098">
    <property type="entry name" value="zf-CCHC"/>
    <property type="match status" value="1"/>
</dbReference>
<dbReference type="Gene3D" id="4.10.60.10">
    <property type="entry name" value="Zinc finger, CCHC-type"/>
    <property type="match status" value="1"/>
</dbReference>
<sequence>QMGVSDSTKPIYHGRDNEDIEEFLEDYEAYGASKDWDEDKMRQVIRLHVSDDLKPWIREQIKAKSTWVDLKAAIVSGAKASCDVEEKLERLKNIKQKSNDTIKAYTNKFDACAEVVKNNVRGLEKRQWYVQGLREPFRERVEMQCPETYDDAKKWALKVEKYSKDNEYVVRNPTRSINEESNITKSDVDDLASAFGALKICRVDQNQDQDDRIGKMESSIKELTKAILDLKENREPPLYRNQRTQNQRPGNQNQTIRSRRCYQCDQEGHLSRDCPTRAQQTLPDNQRNVTRNNQPDGPEVRGMNIRYLEVTESIKDEGDDYLRIKLEEGESLFDVRNLGKRRRVEDEHEMPSWAQKSTYNEIPEEIDQHKKGSIMYIPISELTAELDILKTIASLELPITLGQLFKWSPKARSEVLKALTRRKKESDVLLVNAEVRIVKGAQAGINLKLGNVPVSMVRINGEITEAPIDPGSRLNLMHESFARQKGLSWKPVTSKGRMADDRLSEFVGYIPNMKVVIEGIEVIQGFYVMKAASFEVLLGMPWLAAARCNLKWKNNKLWCTIGSDYKKASFIASVVPKDWINLSGYDDDDNEEDVDDIMAVRRIEIQEHEAGNEDRRQNERLKDIVKQASNSSKLIIKEIEAMDSRDLIKNSHFGQIIYWSRENEQADGTIRGLDMEPGVVMRLTKENCNELNIGDTISMETRKWIEEELMNKTPNVFAFDMSEIGKTNLIQYEVRTGGKEVPPMRVRPIRINNPEHAYMFECQLKDMIRYGLLEKGMGQYAYHCFPVKKKESGTDKLRVVGDMRPLNKHIIKDGYPLPIIRDILEKAVGHDWYSSVDAYKGYWQIQIRDEDKDKVAVATPLGVLRYTVMCMGLKNASETFQRLMDKLLEGDEWRHIAAAYQDDIGLWTQGTIEEHVDKFVKLAQTFSNAGLTFAAKKCHLLYKELNMYGFIVGKEGIKPDPTRIKKINEWKAPENVRDVRVFLGTMNYYRRFVKNFSAIAKPLTELTKKDVKFKWTGEEVEAFQLLKHKMIHDVMLKGPNWQDAKNGSKPYQMSTDACDTALGVVLEQVDDQNKLRPVTFESRKLNSHEVNYTVTERECLGVVFGCNMCERYVAGTMFDVWVDHQALEWLFNKALLKGRLMRWVIALQTFDFKVHYKPGKKHGHADGLSRYPEPVAPGNRPLDEIYVDSLLLRVDNETDRSIKDLGLVKYYLENMRWPLGVLKEDLPRLQSKIRKFCLINGQLFRRSGAGKPPRRVLLNDDEKVEIMKANHEGLAGEGGHRGIKGTVRKILLNYVWGNGNIYSDVKNYVSSCLVCQMCASKQLKEPIHVIATSWIFHKLYVDCIGPLPRTSAGHEHIVVAVEDLTGYIEARALRSKNAKSIATFLWEEIITRHGCFAELTSDRGTEFKNNIMEELTARLQVKQQFTASYHPEANGRAERTVQKLTRIIRKVSAEAQNRWHEHLRAAIWALNVTVSELGYSPFRLIYGRDAIMPVELTLESYQVFMAKQGWNTDELLAFRTLQIKGLVTELKEAKANRDELHERWKKFHDRHANENKEKIEIGDLVLVYDSTLDNTPRKLDYRWVGPYVVRRVGQNGHLYLNEMDGSELKDPFTRNRVKRLKQREAWIDESHSEGCVDFEDEDLGGSSSCRAVDQYPVYYVRGMLDVIGLDFDRELCSRYHVTT</sequence>
<dbReference type="EMBL" id="CAJVPS010008865">
    <property type="protein sequence ID" value="CAG8646030.1"/>
    <property type="molecule type" value="Genomic_DNA"/>
</dbReference>
<dbReference type="FunFam" id="3.30.70.270:FF:000020">
    <property type="entry name" value="Transposon Tf2-6 polyprotein-like Protein"/>
    <property type="match status" value="1"/>
</dbReference>
<feature type="compositionally biased region" description="Polar residues" evidence="9">
    <location>
        <begin position="241"/>
        <end position="256"/>
    </location>
</feature>
<evidence type="ECO:0000256" key="1">
    <source>
        <dbReference type="ARBA" id="ARBA00012493"/>
    </source>
</evidence>
<keyword evidence="5" id="KW-0255">Endonuclease</keyword>
<reference evidence="12" key="1">
    <citation type="submission" date="2021-06" db="EMBL/GenBank/DDBJ databases">
        <authorList>
            <person name="Kallberg Y."/>
            <person name="Tangrot J."/>
            <person name="Rosling A."/>
        </authorList>
    </citation>
    <scope>NUCLEOTIDE SEQUENCE</scope>
    <source>
        <strain evidence="12">FL130A</strain>
    </source>
</reference>
<dbReference type="OrthoDB" id="2232212at2759"/>
<dbReference type="InterPro" id="IPR036875">
    <property type="entry name" value="Znf_CCHC_sf"/>
</dbReference>
<name>A0A9N9DS57_9GLOM</name>
<dbReference type="Gene3D" id="3.10.10.10">
    <property type="entry name" value="HIV Type 1 Reverse Transcriptase, subunit A, domain 1"/>
    <property type="match status" value="1"/>
</dbReference>
<dbReference type="GO" id="GO:0008270">
    <property type="term" value="F:zinc ion binding"/>
    <property type="evidence" value="ECO:0007669"/>
    <property type="project" value="UniProtKB-KW"/>
</dbReference>
<evidence type="ECO:0000256" key="2">
    <source>
        <dbReference type="ARBA" id="ARBA00022679"/>
    </source>
</evidence>
<dbReference type="PANTHER" id="PTHR37984">
    <property type="entry name" value="PROTEIN CBG26694"/>
    <property type="match status" value="1"/>
</dbReference>
<dbReference type="InterPro" id="IPR001878">
    <property type="entry name" value="Znf_CCHC"/>
</dbReference>
<dbReference type="PANTHER" id="PTHR37984:SF5">
    <property type="entry name" value="PROTEIN NYNRIN-LIKE"/>
    <property type="match status" value="1"/>
</dbReference>
<dbReference type="PROSITE" id="PS50158">
    <property type="entry name" value="ZF_CCHC"/>
    <property type="match status" value="1"/>
</dbReference>
<dbReference type="GO" id="GO:0016787">
    <property type="term" value="F:hydrolase activity"/>
    <property type="evidence" value="ECO:0007669"/>
    <property type="project" value="UniProtKB-KW"/>
</dbReference>
<keyword evidence="3" id="KW-0548">Nucleotidyltransferase</keyword>
<keyword evidence="7" id="KW-0695">RNA-directed DNA polymerase</keyword>
<dbReference type="InterPro" id="IPR041588">
    <property type="entry name" value="Integrase_H2C2"/>
</dbReference>
<dbReference type="InterPro" id="IPR000477">
    <property type="entry name" value="RT_dom"/>
</dbReference>
<dbReference type="GO" id="GO:0004519">
    <property type="term" value="F:endonuclease activity"/>
    <property type="evidence" value="ECO:0007669"/>
    <property type="project" value="UniProtKB-KW"/>
</dbReference>
<dbReference type="Proteomes" id="UP000789508">
    <property type="component" value="Unassembled WGS sequence"/>
</dbReference>
<dbReference type="CDD" id="cd09274">
    <property type="entry name" value="RNase_HI_RT_Ty3"/>
    <property type="match status" value="1"/>
</dbReference>
<dbReference type="Gene3D" id="3.30.70.270">
    <property type="match status" value="2"/>
</dbReference>
<dbReference type="InterPro" id="IPR021109">
    <property type="entry name" value="Peptidase_aspartic_dom_sf"/>
</dbReference>
<dbReference type="Pfam" id="PF17921">
    <property type="entry name" value="Integrase_H2C2"/>
    <property type="match status" value="1"/>
</dbReference>
<dbReference type="Pfam" id="PF17917">
    <property type="entry name" value="RT_RNaseH"/>
    <property type="match status" value="1"/>
</dbReference>
<evidence type="ECO:0000313" key="12">
    <source>
        <dbReference type="EMBL" id="CAG8646030.1"/>
    </source>
</evidence>
<keyword evidence="8" id="KW-0862">Zinc</keyword>
<dbReference type="InterPro" id="IPR001584">
    <property type="entry name" value="Integrase_cat-core"/>
</dbReference>
<dbReference type="CDD" id="cd00303">
    <property type="entry name" value="retropepsin_like"/>
    <property type="match status" value="1"/>
</dbReference>
<dbReference type="Gene3D" id="3.30.420.10">
    <property type="entry name" value="Ribonuclease H-like superfamily/Ribonuclease H"/>
    <property type="match status" value="1"/>
</dbReference>
<dbReference type="SUPFAM" id="SSF57756">
    <property type="entry name" value="Retrovirus zinc finger-like domains"/>
    <property type="match status" value="1"/>
</dbReference>
<dbReference type="InterPro" id="IPR041373">
    <property type="entry name" value="RT_RNaseH"/>
</dbReference>
<dbReference type="GO" id="GO:0005634">
    <property type="term" value="C:nucleus"/>
    <property type="evidence" value="ECO:0007669"/>
    <property type="project" value="UniProtKB-ARBA"/>
</dbReference>
<keyword evidence="4" id="KW-0540">Nuclease</keyword>
<gene>
    <name evidence="12" type="ORF">ALEPTO_LOCUS9866</name>
</gene>
<dbReference type="SMART" id="SM00343">
    <property type="entry name" value="ZnF_C2HC"/>
    <property type="match status" value="1"/>
</dbReference>
<keyword evidence="6" id="KW-0378">Hydrolase</keyword>
<evidence type="ECO:0000313" key="13">
    <source>
        <dbReference type="Proteomes" id="UP000789508"/>
    </source>
</evidence>
<dbReference type="CDD" id="cd01647">
    <property type="entry name" value="RT_LTR"/>
    <property type="match status" value="1"/>
</dbReference>
<evidence type="ECO:0000256" key="6">
    <source>
        <dbReference type="ARBA" id="ARBA00022801"/>
    </source>
</evidence>
<dbReference type="EC" id="2.7.7.49" evidence="1"/>
<evidence type="ECO:0000256" key="7">
    <source>
        <dbReference type="ARBA" id="ARBA00022918"/>
    </source>
</evidence>
<evidence type="ECO:0000256" key="9">
    <source>
        <dbReference type="SAM" id="MobiDB-lite"/>
    </source>
</evidence>
<dbReference type="Gene3D" id="1.10.340.70">
    <property type="match status" value="1"/>
</dbReference>
<evidence type="ECO:0000256" key="3">
    <source>
        <dbReference type="ARBA" id="ARBA00022695"/>
    </source>
</evidence>
<evidence type="ECO:0000256" key="5">
    <source>
        <dbReference type="ARBA" id="ARBA00022759"/>
    </source>
</evidence>
<dbReference type="Gene3D" id="2.40.70.10">
    <property type="entry name" value="Acid Proteases"/>
    <property type="match status" value="1"/>
</dbReference>
<dbReference type="PROSITE" id="PS50994">
    <property type="entry name" value="INTEGRASE"/>
    <property type="match status" value="1"/>
</dbReference>
<evidence type="ECO:0000259" key="10">
    <source>
        <dbReference type="PROSITE" id="PS50158"/>
    </source>
</evidence>
<feature type="domain" description="Integrase catalytic" evidence="11">
    <location>
        <begin position="1322"/>
        <end position="1501"/>
    </location>
</feature>
<dbReference type="GO" id="GO:0015074">
    <property type="term" value="P:DNA integration"/>
    <property type="evidence" value="ECO:0007669"/>
    <property type="project" value="InterPro"/>
</dbReference>
<feature type="non-terminal residue" evidence="12">
    <location>
        <position position="1"/>
    </location>
</feature>
<proteinExistence type="predicted"/>
<evidence type="ECO:0000259" key="11">
    <source>
        <dbReference type="PROSITE" id="PS50994"/>
    </source>
</evidence>
<keyword evidence="8" id="KW-0863">Zinc-finger</keyword>
<dbReference type="InterPro" id="IPR043128">
    <property type="entry name" value="Rev_trsase/Diguanyl_cyclase"/>
</dbReference>
<keyword evidence="13" id="KW-1185">Reference proteome</keyword>